<feature type="compositionally biased region" description="Polar residues" evidence="5">
    <location>
        <begin position="553"/>
        <end position="564"/>
    </location>
</feature>
<keyword evidence="9" id="KW-1185">Reference proteome</keyword>
<feature type="region of interest" description="Disordered" evidence="5">
    <location>
        <begin position="526"/>
        <end position="613"/>
    </location>
</feature>
<dbReference type="PANTHER" id="PTHR43531">
    <property type="entry name" value="PROTEIN ICFG"/>
    <property type="match status" value="1"/>
</dbReference>
<evidence type="ECO:0000313" key="8">
    <source>
        <dbReference type="EMBL" id="MBO1250389.1"/>
    </source>
</evidence>
<dbReference type="PANTHER" id="PTHR43531:SF14">
    <property type="entry name" value="METHYL-ACCEPTING CHEMOTAXIS PROTEIN I-RELATED"/>
    <property type="match status" value="1"/>
</dbReference>
<dbReference type="Pfam" id="PF00015">
    <property type="entry name" value="MCPsignal"/>
    <property type="match status" value="1"/>
</dbReference>
<accession>A0A939GYB7</accession>
<dbReference type="InterPro" id="IPR051310">
    <property type="entry name" value="MCP_chemotaxis"/>
</dbReference>
<keyword evidence="6" id="KW-0812">Transmembrane</keyword>
<evidence type="ECO:0000256" key="6">
    <source>
        <dbReference type="SAM" id="Phobius"/>
    </source>
</evidence>
<dbReference type="SUPFAM" id="SSF58104">
    <property type="entry name" value="Methyl-accepting chemotaxis protein (MCP) signaling domain"/>
    <property type="match status" value="1"/>
</dbReference>
<keyword evidence="2" id="KW-0488">Methylation</keyword>
<protein>
    <submittedName>
        <fullName evidence="8">MCP four helix bundle domain-containing protein</fullName>
    </submittedName>
</protein>
<dbReference type="AlphaFoldDB" id="A0A939GYB7"/>
<comment type="subcellular location">
    <subcellularLocation>
        <location evidence="1">Membrane</location>
    </subcellularLocation>
</comment>
<dbReference type="FunFam" id="1.10.287.950:FF:000001">
    <property type="entry name" value="Methyl-accepting chemotaxis sensory transducer"/>
    <property type="match status" value="1"/>
</dbReference>
<dbReference type="InterPro" id="IPR004090">
    <property type="entry name" value="Chemotax_Me-accpt_rcpt"/>
</dbReference>
<dbReference type="GO" id="GO:0004888">
    <property type="term" value="F:transmembrane signaling receptor activity"/>
    <property type="evidence" value="ECO:0007669"/>
    <property type="project" value="InterPro"/>
</dbReference>
<keyword evidence="6" id="KW-1133">Transmembrane helix</keyword>
<name>A0A939GYB7_9BURK</name>
<feature type="domain" description="Methyl-accepting transducer" evidence="7">
    <location>
        <begin position="276"/>
        <end position="505"/>
    </location>
</feature>
<dbReference type="SMART" id="SM00283">
    <property type="entry name" value="MA"/>
    <property type="match status" value="1"/>
</dbReference>
<dbReference type="RefSeq" id="WP_207575787.1">
    <property type="nucleotide sequence ID" value="NZ_JAFNME010000026.1"/>
</dbReference>
<dbReference type="PRINTS" id="PR00260">
    <property type="entry name" value="CHEMTRNSDUCR"/>
</dbReference>
<proteinExistence type="inferred from homology"/>
<gene>
    <name evidence="8" type="ORF">J1777_11230</name>
</gene>
<dbReference type="PROSITE" id="PS50111">
    <property type="entry name" value="CHEMOTAXIS_TRANSDUC_2"/>
    <property type="match status" value="1"/>
</dbReference>
<evidence type="ECO:0000256" key="1">
    <source>
        <dbReference type="ARBA" id="ARBA00004370"/>
    </source>
</evidence>
<evidence type="ECO:0000256" key="3">
    <source>
        <dbReference type="ARBA" id="ARBA00029447"/>
    </source>
</evidence>
<dbReference type="CDD" id="cd11386">
    <property type="entry name" value="MCP_signal"/>
    <property type="match status" value="1"/>
</dbReference>
<dbReference type="InterPro" id="IPR004089">
    <property type="entry name" value="MCPsignal_dom"/>
</dbReference>
<reference evidence="8" key="1">
    <citation type="submission" date="2021-03" db="EMBL/GenBank/DDBJ databases">
        <title>Comamonas denitrificans.</title>
        <authorList>
            <person name="Finster K."/>
        </authorList>
    </citation>
    <scope>NUCLEOTIDE SEQUENCE</scope>
    <source>
        <strain evidence="8">MM2021_4</strain>
    </source>
</reference>
<dbReference type="Proteomes" id="UP000664731">
    <property type="component" value="Unassembled WGS sequence"/>
</dbReference>
<feature type="transmembrane region" description="Helical" evidence="6">
    <location>
        <begin position="195"/>
        <end position="214"/>
    </location>
</feature>
<dbReference type="InterPro" id="IPR024478">
    <property type="entry name" value="HlyB_4HB_MCP"/>
</dbReference>
<dbReference type="Gene3D" id="1.10.287.950">
    <property type="entry name" value="Methyl-accepting chemotaxis protein"/>
    <property type="match status" value="1"/>
</dbReference>
<sequence length="613" mass="63559">MNALSDMKVGTKLIAGFLAVAVIGAIIGVLGILKTSELSDLASLMYEREMVGAQHVSAANIDMVEATRSVRSAMLAPTEQERTRHLNDMQQRLDRSKAGLAAAAPYFSTSTGQSKLTDTIQALEAYEVIAKEMATKLPNDPLPEMGSATQHLFSAGAPAVNKASAQMAQLVERRSASAKNLSEETNAIYANIRTLMIVLTLGGVLAGVALGVLITRSLTRQLGGEPGDVANAANAIASGDLSTHIDTQQAKPGSVVHAMHEMQAALRRIVSTVRESSDSIATGAQQIATGNSDLSQRTETQASNLEETAASMEEISSTVQTSADTARQATQLAASASQAATQGGEVMQQVVQTMEQINAASRKISDIIGVIDGIAFQTNILALNAAVEAARAGEQGRGFAVVAAEVRSLAGRSAEAAKEIKTLIGNSVETVDAGSRLVDTAGSTMQHIVQEVQRVTDLIREISASTSEQTVGIGQVGEAVAQLDQMTQQNAALVEESAAAASSLNQQAQQLVEAVAVFQLGRHENAMRRPSTTAQPPARSVSSPAPSPSPVANVTNTTAPQLGQRSSTAAAKPAAKPAATAAKSPAAPRSAPAPAARIAAPTGHQANDDWETF</sequence>
<feature type="transmembrane region" description="Helical" evidence="6">
    <location>
        <begin position="13"/>
        <end position="33"/>
    </location>
</feature>
<dbReference type="GO" id="GO:0006935">
    <property type="term" value="P:chemotaxis"/>
    <property type="evidence" value="ECO:0007669"/>
    <property type="project" value="InterPro"/>
</dbReference>
<evidence type="ECO:0000256" key="5">
    <source>
        <dbReference type="SAM" id="MobiDB-lite"/>
    </source>
</evidence>
<dbReference type="GO" id="GO:0005886">
    <property type="term" value="C:plasma membrane"/>
    <property type="evidence" value="ECO:0007669"/>
    <property type="project" value="TreeGrafter"/>
</dbReference>
<comment type="similarity">
    <text evidence="3">Belongs to the methyl-accepting chemotaxis (MCP) protein family.</text>
</comment>
<comment type="caution">
    <text evidence="8">The sequence shown here is derived from an EMBL/GenBank/DDBJ whole genome shotgun (WGS) entry which is preliminary data.</text>
</comment>
<dbReference type="GO" id="GO:0007165">
    <property type="term" value="P:signal transduction"/>
    <property type="evidence" value="ECO:0007669"/>
    <property type="project" value="UniProtKB-KW"/>
</dbReference>
<dbReference type="EMBL" id="JAFNME010000026">
    <property type="protein sequence ID" value="MBO1250389.1"/>
    <property type="molecule type" value="Genomic_DNA"/>
</dbReference>
<keyword evidence="6" id="KW-0472">Membrane</keyword>
<evidence type="ECO:0000256" key="4">
    <source>
        <dbReference type="PROSITE-ProRule" id="PRU00284"/>
    </source>
</evidence>
<evidence type="ECO:0000256" key="2">
    <source>
        <dbReference type="ARBA" id="ARBA00022481"/>
    </source>
</evidence>
<keyword evidence="4" id="KW-0807">Transducer</keyword>
<evidence type="ECO:0000313" key="9">
    <source>
        <dbReference type="Proteomes" id="UP000664731"/>
    </source>
</evidence>
<organism evidence="8 9">
    <name type="scientific">Comamonas denitrificans</name>
    <dbReference type="NCBI Taxonomy" id="117506"/>
    <lineage>
        <taxon>Bacteria</taxon>
        <taxon>Pseudomonadati</taxon>
        <taxon>Pseudomonadota</taxon>
        <taxon>Betaproteobacteria</taxon>
        <taxon>Burkholderiales</taxon>
        <taxon>Comamonadaceae</taxon>
        <taxon>Comamonas</taxon>
    </lineage>
</organism>
<feature type="compositionally biased region" description="Low complexity" evidence="5">
    <location>
        <begin position="565"/>
        <end position="602"/>
    </location>
</feature>
<evidence type="ECO:0000259" key="7">
    <source>
        <dbReference type="PROSITE" id="PS50111"/>
    </source>
</evidence>
<dbReference type="Pfam" id="PF12729">
    <property type="entry name" value="4HB_MCP_1"/>
    <property type="match status" value="1"/>
</dbReference>